<dbReference type="Proteomes" id="UP000735302">
    <property type="component" value="Unassembled WGS sequence"/>
</dbReference>
<protein>
    <submittedName>
        <fullName evidence="1">Uncharacterized protein</fullName>
    </submittedName>
</protein>
<reference evidence="1 2" key="1">
    <citation type="journal article" date="2021" name="Elife">
        <title>Chloroplast acquisition without the gene transfer in kleptoplastic sea slugs, Plakobranchus ocellatus.</title>
        <authorList>
            <person name="Maeda T."/>
            <person name="Takahashi S."/>
            <person name="Yoshida T."/>
            <person name="Shimamura S."/>
            <person name="Takaki Y."/>
            <person name="Nagai Y."/>
            <person name="Toyoda A."/>
            <person name="Suzuki Y."/>
            <person name="Arimoto A."/>
            <person name="Ishii H."/>
            <person name="Satoh N."/>
            <person name="Nishiyama T."/>
            <person name="Hasebe M."/>
            <person name="Maruyama T."/>
            <person name="Minagawa J."/>
            <person name="Obokata J."/>
            <person name="Shigenobu S."/>
        </authorList>
    </citation>
    <scope>NUCLEOTIDE SEQUENCE [LARGE SCALE GENOMIC DNA]</scope>
</reference>
<dbReference type="AlphaFoldDB" id="A0AAV3YET3"/>
<proteinExistence type="predicted"/>
<evidence type="ECO:0000313" key="1">
    <source>
        <dbReference type="EMBL" id="GFN81024.1"/>
    </source>
</evidence>
<accession>A0AAV3YET3</accession>
<evidence type="ECO:0000313" key="2">
    <source>
        <dbReference type="Proteomes" id="UP000735302"/>
    </source>
</evidence>
<keyword evidence="2" id="KW-1185">Reference proteome</keyword>
<organism evidence="1 2">
    <name type="scientific">Plakobranchus ocellatus</name>
    <dbReference type="NCBI Taxonomy" id="259542"/>
    <lineage>
        <taxon>Eukaryota</taxon>
        <taxon>Metazoa</taxon>
        <taxon>Spiralia</taxon>
        <taxon>Lophotrochozoa</taxon>
        <taxon>Mollusca</taxon>
        <taxon>Gastropoda</taxon>
        <taxon>Heterobranchia</taxon>
        <taxon>Euthyneura</taxon>
        <taxon>Panpulmonata</taxon>
        <taxon>Sacoglossa</taxon>
        <taxon>Placobranchoidea</taxon>
        <taxon>Plakobranchidae</taxon>
        <taxon>Plakobranchus</taxon>
    </lineage>
</organism>
<dbReference type="EMBL" id="BLXT01000876">
    <property type="protein sequence ID" value="GFN81024.1"/>
    <property type="molecule type" value="Genomic_DNA"/>
</dbReference>
<name>A0AAV3YET3_9GAST</name>
<comment type="caution">
    <text evidence="1">The sequence shown here is derived from an EMBL/GenBank/DDBJ whole genome shotgun (WGS) entry which is preliminary data.</text>
</comment>
<sequence>MESSFAIKAPIAELVEHLLDISFPQSSIGSCLKSTQSKVMHLISPIPEWFSVLLPSILETLENGLTLALRSK</sequence>
<gene>
    <name evidence="1" type="ORF">PoB_000753000</name>
</gene>